<dbReference type="CDD" id="cd02440">
    <property type="entry name" value="AdoMet_MTases"/>
    <property type="match status" value="1"/>
</dbReference>
<dbReference type="AlphaFoldDB" id="A0AAN6YQP5"/>
<keyword evidence="4" id="KW-1185">Reference proteome</keyword>
<organism evidence="3 4">
    <name type="scientific">Podospora fimiseda</name>
    <dbReference type="NCBI Taxonomy" id="252190"/>
    <lineage>
        <taxon>Eukaryota</taxon>
        <taxon>Fungi</taxon>
        <taxon>Dikarya</taxon>
        <taxon>Ascomycota</taxon>
        <taxon>Pezizomycotina</taxon>
        <taxon>Sordariomycetes</taxon>
        <taxon>Sordariomycetidae</taxon>
        <taxon>Sordariales</taxon>
        <taxon>Podosporaceae</taxon>
        <taxon>Podospora</taxon>
    </lineage>
</organism>
<keyword evidence="3" id="KW-0489">Methyltransferase</keyword>
<dbReference type="EMBL" id="MU865477">
    <property type="protein sequence ID" value="KAK4222346.1"/>
    <property type="molecule type" value="Genomic_DNA"/>
</dbReference>
<dbReference type="SUPFAM" id="SSF53335">
    <property type="entry name" value="S-adenosyl-L-methionine-dependent methyltransferases"/>
    <property type="match status" value="1"/>
</dbReference>
<dbReference type="InterPro" id="IPR029063">
    <property type="entry name" value="SAM-dependent_MTases_sf"/>
</dbReference>
<dbReference type="Gene3D" id="3.40.50.150">
    <property type="entry name" value="Vaccinia Virus protein VP39"/>
    <property type="match status" value="1"/>
</dbReference>
<reference evidence="3" key="1">
    <citation type="journal article" date="2023" name="Mol. Phylogenet. Evol.">
        <title>Genome-scale phylogeny and comparative genomics of the fungal order Sordariales.</title>
        <authorList>
            <person name="Hensen N."/>
            <person name="Bonometti L."/>
            <person name="Westerberg I."/>
            <person name="Brannstrom I.O."/>
            <person name="Guillou S."/>
            <person name="Cros-Aarteil S."/>
            <person name="Calhoun S."/>
            <person name="Haridas S."/>
            <person name="Kuo A."/>
            <person name="Mondo S."/>
            <person name="Pangilinan J."/>
            <person name="Riley R."/>
            <person name="LaButti K."/>
            <person name="Andreopoulos B."/>
            <person name="Lipzen A."/>
            <person name="Chen C."/>
            <person name="Yan M."/>
            <person name="Daum C."/>
            <person name="Ng V."/>
            <person name="Clum A."/>
            <person name="Steindorff A."/>
            <person name="Ohm R.A."/>
            <person name="Martin F."/>
            <person name="Silar P."/>
            <person name="Natvig D.O."/>
            <person name="Lalanne C."/>
            <person name="Gautier V."/>
            <person name="Ament-Velasquez S.L."/>
            <person name="Kruys A."/>
            <person name="Hutchinson M.I."/>
            <person name="Powell A.J."/>
            <person name="Barry K."/>
            <person name="Miller A.N."/>
            <person name="Grigoriev I.V."/>
            <person name="Debuchy R."/>
            <person name="Gladieux P."/>
            <person name="Hiltunen Thoren M."/>
            <person name="Johannesson H."/>
        </authorList>
    </citation>
    <scope>NUCLEOTIDE SEQUENCE</scope>
    <source>
        <strain evidence="3">CBS 990.96</strain>
    </source>
</reference>
<dbReference type="Proteomes" id="UP001301958">
    <property type="component" value="Unassembled WGS sequence"/>
</dbReference>
<reference evidence="3" key="2">
    <citation type="submission" date="2023-05" db="EMBL/GenBank/DDBJ databases">
        <authorList>
            <consortium name="Lawrence Berkeley National Laboratory"/>
            <person name="Steindorff A."/>
            <person name="Hensen N."/>
            <person name="Bonometti L."/>
            <person name="Westerberg I."/>
            <person name="Brannstrom I.O."/>
            <person name="Guillou S."/>
            <person name="Cros-Aarteil S."/>
            <person name="Calhoun S."/>
            <person name="Haridas S."/>
            <person name="Kuo A."/>
            <person name="Mondo S."/>
            <person name="Pangilinan J."/>
            <person name="Riley R."/>
            <person name="Labutti K."/>
            <person name="Andreopoulos B."/>
            <person name="Lipzen A."/>
            <person name="Chen C."/>
            <person name="Yanf M."/>
            <person name="Daum C."/>
            <person name="Ng V."/>
            <person name="Clum A."/>
            <person name="Ohm R."/>
            <person name="Martin F."/>
            <person name="Silar P."/>
            <person name="Natvig D."/>
            <person name="Lalanne C."/>
            <person name="Gautier V."/>
            <person name="Ament-Velasquez S.L."/>
            <person name="Kruys A."/>
            <person name="Hutchinson M.I."/>
            <person name="Powell A.J."/>
            <person name="Barry K."/>
            <person name="Miller A.N."/>
            <person name="Grigoriev I.V."/>
            <person name="Debuchy R."/>
            <person name="Gladieux P."/>
            <person name="Thoren M.H."/>
            <person name="Johannesson H."/>
        </authorList>
    </citation>
    <scope>NUCLEOTIDE SEQUENCE</scope>
    <source>
        <strain evidence="3">CBS 990.96</strain>
    </source>
</reference>
<accession>A0AAN6YQP5</accession>
<feature type="compositionally biased region" description="Basic residues" evidence="2">
    <location>
        <begin position="1"/>
        <end position="10"/>
    </location>
</feature>
<gene>
    <name evidence="3" type="ORF">QBC38DRAFT_490089</name>
</gene>
<evidence type="ECO:0000256" key="2">
    <source>
        <dbReference type="SAM" id="MobiDB-lite"/>
    </source>
</evidence>
<comment type="caution">
    <text evidence="3">The sequence shown here is derived from an EMBL/GenBank/DDBJ whole genome shotgun (WGS) entry which is preliminary data.</text>
</comment>
<dbReference type="GO" id="GO:0032259">
    <property type="term" value="P:methylation"/>
    <property type="evidence" value="ECO:0007669"/>
    <property type="project" value="UniProtKB-KW"/>
</dbReference>
<sequence>MEGQGHHHAQGHHDHDHGHHHHGHGHGATELNKEYFDEQAKTYDEKHAKTLGQLIEEIRKRVEFIGVDWVDEDESETEDEDEEKKKAKDEKRVRLLDYACGTGVVSRALAPYTTQCVGIDLSEGMAAAYNARAENQGLSPSEMHAYQGNLCDPTDPNPSTFDKPEFQDFDVAAIGLGLHHFDNPPLAIQRIASRLKKGGVLIVIEFLTHEKPETDHPAIATVTHHGFSESQMKKMYQDAGVAEGFALQEVSDVVFNKGGSQAEFKRRVFIARGSKA</sequence>
<name>A0AAN6YQP5_9PEZI</name>
<evidence type="ECO:0000256" key="1">
    <source>
        <dbReference type="ARBA" id="ARBA00038158"/>
    </source>
</evidence>
<proteinExistence type="inferred from homology"/>
<dbReference type="Pfam" id="PF13489">
    <property type="entry name" value="Methyltransf_23"/>
    <property type="match status" value="1"/>
</dbReference>
<dbReference type="GO" id="GO:0008168">
    <property type="term" value="F:methyltransferase activity"/>
    <property type="evidence" value="ECO:0007669"/>
    <property type="project" value="UniProtKB-KW"/>
</dbReference>
<dbReference type="PANTHER" id="PTHR43591:SF108">
    <property type="entry name" value="S-ADENOSYL-L-METHIONINE-DEPENDENT METHYLTRANSFERASE"/>
    <property type="match status" value="1"/>
</dbReference>
<feature type="region of interest" description="Disordered" evidence="2">
    <location>
        <begin position="1"/>
        <end position="28"/>
    </location>
</feature>
<keyword evidence="3" id="KW-0808">Transferase</keyword>
<comment type="similarity">
    <text evidence="1">Belongs to the methyltransferase superfamily. LaeA methyltransferase family.</text>
</comment>
<protein>
    <submittedName>
        <fullName evidence="3">S-adenosyl-L-methionine-dependent methyltransferase</fullName>
    </submittedName>
</protein>
<evidence type="ECO:0000313" key="4">
    <source>
        <dbReference type="Proteomes" id="UP001301958"/>
    </source>
</evidence>
<evidence type="ECO:0000313" key="3">
    <source>
        <dbReference type="EMBL" id="KAK4222346.1"/>
    </source>
</evidence>
<dbReference type="PANTHER" id="PTHR43591">
    <property type="entry name" value="METHYLTRANSFERASE"/>
    <property type="match status" value="1"/>
</dbReference>